<proteinExistence type="predicted"/>
<name>A0A8H6S619_MYCCL</name>
<comment type="caution">
    <text evidence="1">The sequence shown here is derived from an EMBL/GenBank/DDBJ whole genome shotgun (WGS) entry which is preliminary data.</text>
</comment>
<organism evidence="1 2">
    <name type="scientific">Mycena chlorophos</name>
    <name type="common">Agaric fungus</name>
    <name type="synonym">Agaricus chlorophos</name>
    <dbReference type="NCBI Taxonomy" id="658473"/>
    <lineage>
        <taxon>Eukaryota</taxon>
        <taxon>Fungi</taxon>
        <taxon>Dikarya</taxon>
        <taxon>Basidiomycota</taxon>
        <taxon>Agaricomycotina</taxon>
        <taxon>Agaricomycetes</taxon>
        <taxon>Agaricomycetidae</taxon>
        <taxon>Agaricales</taxon>
        <taxon>Marasmiineae</taxon>
        <taxon>Mycenaceae</taxon>
        <taxon>Mycena</taxon>
    </lineage>
</organism>
<dbReference type="Proteomes" id="UP000613580">
    <property type="component" value="Unassembled WGS sequence"/>
</dbReference>
<sequence>MVERSVLEALNPARWPVGSGIRGLEPEVSRRRQDVNWTGWGHRLFSNAVRAALAVDVPGLGLRCPYCITRLGRLRLARHPWHDESTYKYSPASTRLLSSIQFRNNQPRKEKMHFNAALFVAAASVALVQAADYRLLYTLPANTDTVTFAVEFGNACATWAPALSSGATFEAFNVEAGDYQGKNTATEVLIDCVFTASGAQTAYTTDVAASLGATPASD</sequence>
<keyword evidence="2" id="KW-1185">Reference proteome</keyword>
<accession>A0A8H6S619</accession>
<protein>
    <submittedName>
        <fullName evidence="1">Uncharacterized protein</fullName>
    </submittedName>
</protein>
<dbReference type="EMBL" id="JACAZE010000020">
    <property type="protein sequence ID" value="KAF7293765.1"/>
    <property type="molecule type" value="Genomic_DNA"/>
</dbReference>
<gene>
    <name evidence="1" type="ORF">HMN09_01171800</name>
</gene>
<evidence type="ECO:0000313" key="2">
    <source>
        <dbReference type="Proteomes" id="UP000613580"/>
    </source>
</evidence>
<dbReference type="AlphaFoldDB" id="A0A8H6S619"/>
<dbReference type="OrthoDB" id="2568950at2759"/>
<evidence type="ECO:0000313" key="1">
    <source>
        <dbReference type="EMBL" id="KAF7293765.1"/>
    </source>
</evidence>
<reference evidence="1" key="1">
    <citation type="submission" date="2020-05" db="EMBL/GenBank/DDBJ databases">
        <title>Mycena genomes resolve the evolution of fungal bioluminescence.</title>
        <authorList>
            <person name="Tsai I.J."/>
        </authorList>
    </citation>
    <scope>NUCLEOTIDE SEQUENCE</scope>
    <source>
        <strain evidence="1">110903Hualien_Pintung</strain>
    </source>
</reference>